<gene>
    <name evidence="2 3" type="primary">anmK</name>
    <name evidence="3" type="ORF">GCM10011503_04770</name>
</gene>
<dbReference type="EMBL" id="BMKF01000001">
    <property type="protein sequence ID" value="GGB59353.1"/>
    <property type="molecule type" value="Genomic_DNA"/>
</dbReference>
<proteinExistence type="inferred from homology"/>
<evidence type="ECO:0000256" key="2">
    <source>
        <dbReference type="HAMAP-Rule" id="MF_01270"/>
    </source>
</evidence>
<dbReference type="Gene3D" id="3.30.420.40">
    <property type="match status" value="2"/>
</dbReference>
<dbReference type="EC" id="2.7.1.170" evidence="2"/>
<name>A0ABQ1J3Q0_9PROT</name>
<comment type="function">
    <text evidence="2">Catalyzes the specific phosphorylation of 1,6-anhydro-N-acetylmuramic acid (anhMurNAc) with the simultaneous cleavage of the 1,6-anhydro ring, generating MurNAc-6-P. Is required for the utilization of anhMurNAc either imported from the medium or derived from its own cell wall murein, and thus plays a role in cell wall recycling.</text>
</comment>
<accession>A0ABQ1J3Q0</accession>
<evidence type="ECO:0000313" key="3">
    <source>
        <dbReference type="EMBL" id="GGB59353.1"/>
    </source>
</evidence>
<reference evidence="4" key="1">
    <citation type="journal article" date="2019" name="Int. J. Syst. Evol. Microbiol.">
        <title>The Global Catalogue of Microorganisms (GCM) 10K type strain sequencing project: providing services to taxonomists for standard genome sequencing and annotation.</title>
        <authorList>
            <consortium name="The Broad Institute Genomics Platform"/>
            <consortium name="The Broad Institute Genome Sequencing Center for Infectious Disease"/>
            <person name="Wu L."/>
            <person name="Ma J."/>
        </authorList>
    </citation>
    <scope>NUCLEOTIDE SEQUENCE [LARGE SCALE GENOMIC DNA]</scope>
    <source>
        <strain evidence="4">CGMCC 1.15928</strain>
    </source>
</reference>
<keyword evidence="1 2" id="KW-0119">Carbohydrate metabolism</keyword>
<comment type="caution">
    <text evidence="3">The sequence shown here is derived from an EMBL/GenBank/DDBJ whole genome shotgun (WGS) entry which is preliminary data.</text>
</comment>
<dbReference type="Pfam" id="PF03702">
    <property type="entry name" value="AnmK"/>
    <property type="match status" value="1"/>
</dbReference>
<dbReference type="SUPFAM" id="SSF53067">
    <property type="entry name" value="Actin-like ATPase domain"/>
    <property type="match status" value="1"/>
</dbReference>
<evidence type="ECO:0000256" key="1">
    <source>
        <dbReference type="ARBA" id="ARBA00023277"/>
    </source>
</evidence>
<dbReference type="PANTHER" id="PTHR30605">
    <property type="entry name" value="ANHYDRO-N-ACETYLMURAMIC ACID KINASE"/>
    <property type="match status" value="1"/>
</dbReference>
<dbReference type="InterPro" id="IPR005338">
    <property type="entry name" value="Anhydro_N_Ac-Mur_kinase"/>
</dbReference>
<organism evidence="3 4">
    <name type="scientific">Henriciella pelagia</name>
    <dbReference type="NCBI Taxonomy" id="1977912"/>
    <lineage>
        <taxon>Bacteria</taxon>
        <taxon>Pseudomonadati</taxon>
        <taxon>Pseudomonadota</taxon>
        <taxon>Alphaproteobacteria</taxon>
        <taxon>Hyphomonadales</taxon>
        <taxon>Hyphomonadaceae</taxon>
        <taxon>Henriciella</taxon>
    </lineage>
</organism>
<keyword evidence="2" id="KW-0808">Transferase</keyword>
<comment type="pathway">
    <text evidence="2">Cell wall biogenesis; peptidoglycan recycling.</text>
</comment>
<keyword evidence="2" id="KW-0067">ATP-binding</keyword>
<dbReference type="RefSeq" id="WP_233124184.1">
    <property type="nucleotide sequence ID" value="NZ_BMKF01000001.1"/>
</dbReference>
<comment type="similarity">
    <text evidence="2">Belongs to the anhydro-N-acetylmuramic acid kinase family.</text>
</comment>
<dbReference type="InterPro" id="IPR043129">
    <property type="entry name" value="ATPase_NBD"/>
</dbReference>
<comment type="pathway">
    <text evidence="2">Amino-sugar metabolism; 1,6-anhydro-N-acetylmuramate degradation.</text>
</comment>
<dbReference type="GO" id="GO:0016301">
    <property type="term" value="F:kinase activity"/>
    <property type="evidence" value="ECO:0007669"/>
    <property type="project" value="UniProtKB-KW"/>
</dbReference>
<dbReference type="Proteomes" id="UP000628854">
    <property type="component" value="Unassembled WGS sequence"/>
</dbReference>
<keyword evidence="2" id="KW-0547">Nucleotide-binding</keyword>
<keyword evidence="4" id="KW-1185">Reference proteome</keyword>
<sequence>MEQQTDEFEPVWAAGFMSGTSIDAVDGALILTDGEQIFEFGPVAERKYTAEERRVLQKATDAARAWNWAGARPETEFSAARSVVTRTHGEAWDSLISEAMYRPAIAGVHGQTVLHRPPMRGRTGDTLQLINAEAVRARLGVPLAYDFRSADVASGGQGAPLAPAYHAALLRMGGAGRSAAVLNLGGVANITCMRPDGELLAFDTGPANGPIDEWVESHNAGTHDAGGTFAASGTVHEDLVNQWVSHPWFAISPPKSLDRFDFNAGLASGLSLEDGAATLTAFSAQAVTEAVKRLESPPQRLIVCGGGRHNPIMMAELQRRIPCPVETAEQAGWLGDSIEAQAFAFLAVRALRGLPISWPGTTGVAHPMTGGKVLP</sequence>
<dbReference type="HAMAP" id="MF_01270">
    <property type="entry name" value="AnhMurNAc_kinase"/>
    <property type="match status" value="1"/>
</dbReference>
<keyword evidence="2 3" id="KW-0418">Kinase</keyword>
<dbReference type="PANTHER" id="PTHR30605:SF0">
    <property type="entry name" value="ANHYDRO-N-ACETYLMURAMIC ACID KINASE"/>
    <property type="match status" value="1"/>
</dbReference>
<evidence type="ECO:0000313" key="4">
    <source>
        <dbReference type="Proteomes" id="UP000628854"/>
    </source>
</evidence>
<dbReference type="NCBIfam" id="NF007141">
    <property type="entry name" value="PRK09585.1-5"/>
    <property type="match status" value="1"/>
</dbReference>
<comment type="catalytic activity">
    <reaction evidence="2">
        <text>1,6-anhydro-N-acetyl-beta-muramate + ATP + H2O = N-acetyl-D-muramate 6-phosphate + ADP + H(+)</text>
        <dbReference type="Rhea" id="RHEA:24952"/>
        <dbReference type="ChEBI" id="CHEBI:15377"/>
        <dbReference type="ChEBI" id="CHEBI:15378"/>
        <dbReference type="ChEBI" id="CHEBI:30616"/>
        <dbReference type="ChEBI" id="CHEBI:58690"/>
        <dbReference type="ChEBI" id="CHEBI:58722"/>
        <dbReference type="ChEBI" id="CHEBI:456216"/>
        <dbReference type="EC" id="2.7.1.170"/>
    </reaction>
</comment>
<feature type="binding site" evidence="2">
    <location>
        <begin position="19"/>
        <end position="26"/>
    </location>
    <ligand>
        <name>ATP</name>
        <dbReference type="ChEBI" id="CHEBI:30616"/>
    </ligand>
</feature>
<protein>
    <recommendedName>
        <fullName evidence="2">Anhydro-N-acetylmuramic acid kinase</fullName>
        <ecNumber evidence="2">2.7.1.170</ecNumber>
    </recommendedName>
    <alternativeName>
        <fullName evidence="2">AnhMurNAc kinase</fullName>
    </alternativeName>
</protein>